<proteinExistence type="predicted"/>
<comment type="caution">
    <text evidence="5">The sequence shown here is derived from an EMBL/GenBank/DDBJ whole genome shotgun (WGS) entry which is preliminary data.</text>
</comment>
<feature type="transmembrane region" description="Helical" evidence="4">
    <location>
        <begin position="153"/>
        <end position="175"/>
    </location>
</feature>
<dbReference type="GO" id="GO:0042124">
    <property type="term" value="F:1,3-beta-glucanosyltransferase activity"/>
    <property type="evidence" value="ECO:0007669"/>
    <property type="project" value="TreeGrafter"/>
</dbReference>
<reference evidence="5" key="1">
    <citation type="submission" date="2021-02" db="EMBL/GenBank/DDBJ databases">
        <authorList>
            <person name="Palmer J.M."/>
        </authorList>
    </citation>
    <scope>NUCLEOTIDE SEQUENCE</scope>
    <source>
        <strain evidence="5">SCRP734</strain>
    </source>
</reference>
<dbReference type="PANTHER" id="PTHR31468">
    <property type="entry name" value="1,3-BETA-GLUCANOSYLTRANSFERASE GAS1"/>
    <property type="match status" value="1"/>
</dbReference>
<gene>
    <name evidence="5" type="ORF">PHYPSEUDO_007873</name>
</gene>
<keyword evidence="2" id="KW-1015">Disulfide bond</keyword>
<accession>A0A8T1VIH0</accession>
<keyword evidence="4" id="KW-0812">Transmembrane</keyword>
<sequence>MTAEIVGGNVFEFVTEIHNTVAKKTTKAADTGRYGVGYFSPDNCDHDKVPCEFKKYPEYDNLKKAYTAEISSSATFDSYAPERTAILECPKNVTGNLPPMPKVKTQKCASTQPTCNGETSNQAATTTGNVALGGKKTPSNEATQAETAVDGSAAATMCSISMLSTAVAVIFLAIVV</sequence>
<dbReference type="Proteomes" id="UP000694044">
    <property type="component" value="Unassembled WGS sequence"/>
</dbReference>
<dbReference type="InterPro" id="IPR004886">
    <property type="entry name" value="Glucanosyltransferase"/>
</dbReference>
<evidence type="ECO:0000313" key="6">
    <source>
        <dbReference type="Proteomes" id="UP000694044"/>
    </source>
</evidence>
<evidence type="ECO:0000256" key="4">
    <source>
        <dbReference type="SAM" id="Phobius"/>
    </source>
</evidence>
<keyword evidence="3" id="KW-0325">Glycoprotein</keyword>
<evidence type="ECO:0000256" key="3">
    <source>
        <dbReference type="ARBA" id="ARBA00023180"/>
    </source>
</evidence>
<dbReference type="GO" id="GO:0005886">
    <property type="term" value="C:plasma membrane"/>
    <property type="evidence" value="ECO:0007669"/>
    <property type="project" value="TreeGrafter"/>
</dbReference>
<organism evidence="5 6">
    <name type="scientific">Phytophthora pseudosyringae</name>
    <dbReference type="NCBI Taxonomy" id="221518"/>
    <lineage>
        <taxon>Eukaryota</taxon>
        <taxon>Sar</taxon>
        <taxon>Stramenopiles</taxon>
        <taxon>Oomycota</taxon>
        <taxon>Peronosporomycetes</taxon>
        <taxon>Peronosporales</taxon>
        <taxon>Peronosporaceae</taxon>
        <taxon>Phytophthora</taxon>
    </lineage>
</organism>
<protein>
    <submittedName>
        <fullName evidence="5">Uncharacterized protein</fullName>
    </submittedName>
</protein>
<dbReference type="AlphaFoldDB" id="A0A8T1VIH0"/>
<evidence type="ECO:0000256" key="2">
    <source>
        <dbReference type="ARBA" id="ARBA00023157"/>
    </source>
</evidence>
<dbReference type="OrthoDB" id="421038at2759"/>
<keyword evidence="1" id="KW-0732">Signal</keyword>
<keyword evidence="4" id="KW-0472">Membrane</keyword>
<keyword evidence="4" id="KW-1133">Transmembrane helix</keyword>
<evidence type="ECO:0000313" key="5">
    <source>
        <dbReference type="EMBL" id="KAG7380000.1"/>
    </source>
</evidence>
<keyword evidence="6" id="KW-1185">Reference proteome</keyword>
<dbReference type="PANTHER" id="PTHR31468:SF2">
    <property type="entry name" value="1,3-BETA-GLUCANOSYLTRANSFERASE GAS1"/>
    <property type="match status" value="1"/>
</dbReference>
<dbReference type="EMBL" id="JAGDFM010000317">
    <property type="protein sequence ID" value="KAG7380000.1"/>
    <property type="molecule type" value="Genomic_DNA"/>
</dbReference>
<name>A0A8T1VIH0_9STRA</name>
<dbReference type="GO" id="GO:0034411">
    <property type="term" value="P:cell wall (1-&gt;3)-beta-D-glucan biosynthetic process"/>
    <property type="evidence" value="ECO:0007669"/>
    <property type="project" value="TreeGrafter"/>
</dbReference>
<evidence type="ECO:0000256" key="1">
    <source>
        <dbReference type="ARBA" id="ARBA00022729"/>
    </source>
</evidence>